<name>A0A6B2KPX0_9NEIS</name>
<dbReference type="CDD" id="cd00093">
    <property type="entry name" value="HTH_XRE"/>
    <property type="match status" value="1"/>
</dbReference>
<dbReference type="InterPro" id="IPR001387">
    <property type="entry name" value="Cro/C1-type_HTH"/>
</dbReference>
<dbReference type="Proteomes" id="UP000482578">
    <property type="component" value="Unassembled WGS sequence"/>
</dbReference>
<organism evidence="3 4">
    <name type="scientific">Crenobacter caeni</name>
    <dbReference type="NCBI Taxonomy" id="2705474"/>
    <lineage>
        <taxon>Bacteria</taxon>
        <taxon>Pseudomonadati</taxon>
        <taxon>Pseudomonadota</taxon>
        <taxon>Betaproteobacteria</taxon>
        <taxon>Neisseriales</taxon>
        <taxon>Neisseriaceae</taxon>
        <taxon>Crenobacter</taxon>
    </lineage>
</organism>
<proteinExistence type="predicted"/>
<feature type="region of interest" description="Disordered" evidence="1">
    <location>
        <begin position="158"/>
        <end position="198"/>
    </location>
</feature>
<dbReference type="Pfam" id="PF13413">
    <property type="entry name" value="HTH_25"/>
    <property type="match status" value="1"/>
</dbReference>
<reference evidence="3 4" key="1">
    <citation type="submission" date="2020-02" db="EMBL/GenBank/DDBJ databases">
        <authorList>
            <person name="Yang Z."/>
        </authorList>
    </citation>
    <scope>NUCLEOTIDE SEQUENCE [LARGE SCALE GENOMIC DNA]</scope>
    <source>
        <strain evidence="3 4">HX-7-9</strain>
    </source>
</reference>
<dbReference type="SUPFAM" id="SSF47413">
    <property type="entry name" value="lambda repressor-like DNA-binding domains"/>
    <property type="match status" value="1"/>
</dbReference>
<gene>
    <name evidence="3" type="ORF">GZH52_05235</name>
</gene>
<comment type="caution">
    <text evidence="3">The sequence shown here is derived from an EMBL/GenBank/DDBJ whole genome shotgun (WGS) entry which is preliminary data.</text>
</comment>
<dbReference type="InterPro" id="IPR025194">
    <property type="entry name" value="RodZ-like_C"/>
</dbReference>
<evidence type="ECO:0000313" key="4">
    <source>
        <dbReference type="Proteomes" id="UP000482578"/>
    </source>
</evidence>
<protein>
    <submittedName>
        <fullName evidence="3">Helix-turn-helix domain-containing protein</fullName>
    </submittedName>
</protein>
<dbReference type="InterPro" id="IPR010982">
    <property type="entry name" value="Lambda_DNA-bd_dom_sf"/>
</dbReference>
<dbReference type="Pfam" id="PF13464">
    <property type="entry name" value="RodZ_C"/>
    <property type="match status" value="1"/>
</dbReference>
<dbReference type="AlphaFoldDB" id="A0A6B2KPX0"/>
<dbReference type="InterPro" id="IPR050400">
    <property type="entry name" value="Bact_Cytoskel_RodZ"/>
</dbReference>
<sequence length="289" mass="29359">MDAVEKGGGPGVGAQLRAAREARQLGLGDVAERLKLSVRQLEAIERDDFAALPGATFVRGFVRNYARFLEIDPAPLMHALDQAFPPQPAENAIVREADSSRENVSRSGAGRWIGGALLVGVLAGSAWWFAGAGGDDAADETLAPMVASAPSGIVESPDEAMASAPAQDAIAAQASSGAQGEATQPPADSADTQAAMPAAAPAAASAPAAAVAGALRLAASEDAWVSVTDAKGQKLVFGTLKAGEQKSVSGTPPYRVRIGNASKVQVFHNGQPVDLSGKIRGSTATLNLD</sequence>
<keyword evidence="4" id="KW-1185">Reference proteome</keyword>
<dbReference type="PANTHER" id="PTHR34475">
    <property type="match status" value="1"/>
</dbReference>
<dbReference type="PANTHER" id="PTHR34475:SF1">
    <property type="entry name" value="CYTOSKELETON PROTEIN RODZ"/>
    <property type="match status" value="1"/>
</dbReference>
<feature type="compositionally biased region" description="Low complexity" evidence="1">
    <location>
        <begin position="160"/>
        <end position="198"/>
    </location>
</feature>
<feature type="domain" description="Cytoskeleton protein RodZ-like C-terminal" evidence="2">
    <location>
        <begin position="216"/>
        <end position="286"/>
    </location>
</feature>
<accession>A0A6B2KPX0</accession>
<evidence type="ECO:0000256" key="1">
    <source>
        <dbReference type="SAM" id="MobiDB-lite"/>
    </source>
</evidence>
<evidence type="ECO:0000313" key="3">
    <source>
        <dbReference type="EMBL" id="NDV12198.1"/>
    </source>
</evidence>
<dbReference type="EMBL" id="JAAGAA010000003">
    <property type="protein sequence ID" value="NDV12198.1"/>
    <property type="molecule type" value="Genomic_DNA"/>
</dbReference>
<dbReference type="GO" id="GO:0003677">
    <property type="term" value="F:DNA binding"/>
    <property type="evidence" value="ECO:0007669"/>
    <property type="project" value="InterPro"/>
</dbReference>
<evidence type="ECO:0000259" key="2">
    <source>
        <dbReference type="Pfam" id="PF13464"/>
    </source>
</evidence>
<dbReference type="RefSeq" id="WP_163315424.1">
    <property type="nucleotide sequence ID" value="NZ_JAAGAA010000003.1"/>
</dbReference>
<dbReference type="Gene3D" id="1.10.260.40">
    <property type="entry name" value="lambda repressor-like DNA-binding domains"/>
    <property type="match status" value="1"/>
</dbReference>